<keyword evidence="2" id="KW-0808">Transferase</keyword>
<gene>
    <name evidence="2" type="ORF">G8O30_00905</name>
</gene>
<dbReference type="InterPro" id="IPR016181">
    <property type="entry name" value="Acyl_CoA_acyltransferase"/>
</dbReference>
<name>A0A7S8CE48_9BACI</name>
<protein>
    <submittedName>
        <fullName evidence="2">GNAT family N-acetyltransferase</fullName>
    </submittedName>
</protein>
<evidence type="ECO:0000259" key="1">
    <source>
        <dbReference type="PROSITE" id="PS51186"/>
    </source>
</evidence>
<dbReference type="InterPro" id="IPR053144">
    <property type="entry name" value="Acetyltransferase_Butenolide"/>
</dbReference>
<organism evidence="2 3">
    <name type="scientific">Mangrovibacillus cuniculi</name>
    <dbReference type="NCBI Taxonomy" id="2593652"/>
    <lineage>
        <taxon>Bacteria</taxon>
        <taxon>Bacillati</taxon>
        <taxon>Bacillota</taxon>
        <taxon>Bacilli</taxon>
        <taxon>Bacillales</taxon>
        <taxon>Bacillaceae</taxon>
        <taxon>Mangrovibacillus</taxon>
    </lineage>
</organism>
<keyword evidence="3" id="KW-1185">Reference proteome</keyword>
<evidence type="ECO:0000313" key="3">
    <source>
        <dbReference type="Proteomes" id="UP000593626"/>
    </source>
</evidence>
<dbReference type="EMBL" id="CP049742">
    <property type="protein sequence ID" value="QPC48310.1"/>
    <property type="molecule type" value="Genomic_DNA"/>
</dbReference>
<sequence length="132" mass="15119">MTITYEINKPILAKDLASLFKKSTINRPIEDEERLDKMLQYADLTVTAWDRNTLVGISRSVTDFVYCCYLSDLAVDEAYQKKGIGKELVRLTKEELGEQVSLILLSAPTAMDYYPKIGMEMLDNGFAIRRER</sequence>
<dbReference type="CDD" id="cd04301">
    <property type="entry name" value="NAT_SF"/>
    <property type="match status" value="1"/>
</dbReference>
<accession>A0A7S8CE48</accession>
<dbReference type="AlphaFoldDB" id="A0A7S8CE48"/>
<dbReference type="InterPro" id="IPR000182">
    <property type="entry name" value="GNAT_dom"/>
</dbReference>
<dbReference type="KEGG" id="mcui:G8O30_00905"/>
<dbReference type="PANTHER" id="PTHR43233:SF1">
    <property type="entry name" value="FAMILY N-ACETYLTRANSFERASE, PUTATIVE (AFU_ORTHOLOGUE AFUA_6G03350)-RELATED"/>
    <property type="match status" value="1"/>
</dbReference>
<dbReference type="GO" id="GO:0016747">
    <property type="term" value="F:acyltransferase activity, transferring groups other than amino-acyl groups"/>
    <property type="evidence" value="ECO:0007669"/>
    <property type="project" value="InterPro"/>
</dbReference>
<evidence type="ECO:0000313" key="2">
    <source>
        <dbReference type="EMBL" id="QPC48310.1"/>
    </source>
</evidence>
<dbReference type="Proteomes" id="UP000593626">
    <property type="component" value="Chromosome"/>
</dbReference>
<dbReference type="Pfam" id="PF00583">
    <property type="entry name" value="Acetyltransf_1"/>
    <property type="match status" value="1"/>
</dbReference>
<dbReference type="PANTHER" id="PTHR43233">
    <property type="entry name" value="FAMILY N-ACETYLTRANSFERASE, PUTATIVE (AFU_ORTHOLOGUE AFUA_6G03350)-RELATED"/>
    <property type="match status" value="1"/>
</dbReference>
<reference evidence="2 3" key="1">
    <citation type="submission" date="2019-07" db="EMBL/GenBank/DDBJ databases">
        <title>Genome sequence of 2 isolates from Red Sea Mangroves.</title>
        <authorList>
            <person name="Sefrji F."/>
            <person name="Michoud G."/>
            <person name="Merlino G."/>
            <person name="Daffonchio D."/>
        </authorList>
    </citation>
    <scope>NUCLEOTIDE SEQUENCE [LARGE SCALE GENOMIC DNA]</scope>
    <source>
        <strain evidence="2 3">R1DC41</strain>
    </source>
</reference>
<dbReference type="SUPFAM" id="SSF55729">
    <property type="entry name" value="Acyl-CoA N-acyltransferases (Nat)"/>
    <property type="match status" value="1"/>
</dbReference>
<dbReference type="PROSITE" id="PS51186">
    <property type="entry name" value="GNAT"/>
    <property type="match status" value="1"/>
</dbReference>
<proteinExistence type="predicted"/>
<feature type="domain" description="N-acetyltransferase" evidence="1">
    <location>
        <begin position="3"/>
        <end position="132"/>
    </location>
</feature>
<dbReference type="Gene3D" id="3.40.630.30">
    <property type="match status" value="1"/>
</dbReference>